<gene>
    <name evidence="1" type="ORF">GSTUAT00008291001</name>
</gene>
<proteinExistence type="predicted"/>
<accession>A0A292PMB6</accession>
<name>A0A292PMB6_9PEZI</name>
<keyword evidence="2" id="KW-1185">Reference proteome</keyword>
<dbReference type="EMBL" id="LN891188">
    <property type="protein sequence ID" value="CUS07633.1"/>
    <property type="molecule type" value="Genomic_DNA"/>
</dbReference>
<protein>
    <submittedName>
        <fullName evidence="1">Uncharacterized protein</fullName>
    </submittedName>
</protein>
<evidence type="ECO:0000313" key="1">
    <source>
        <dbReference type="EMBL" id="CUS07633.1"/>
    </source>
</evidence>
<evidence type="ECO:0000313" key="2">
    <source>
        <dbReference type="Proteomes" id="UP001412239"/>
    </source>
</evidence>
<dbReference type="Proteomes" id="UP001412239">
    <property type="component" value="Unassembled WGS sequence"/>
</dbReference>
<reference evidence="1" key="1">
    <citation type="submission" date="2015-10" db="EMBL/GenBank/DDBJ databases">
        <authorList>
            <person name="Regsiter A."/>
            <person name="william w."/>
        </authorList>
    </citation>
    <scope>NUCLEOTIDE SEQUENCE</scope>
    <source>
        <strain evidence="1">Montdore</strain>
    </source>
</reference>
<organism evidence="1 2">
    <name type="scientific">Tuber aestivum</name>
    <name type="common">summer truffle</name>
    <dbReference type="NCBI Taxonomy" id="59557"/>
    <lineage>
        <taxon>Eukaryota</taxon>
        <taxon>Fungi</taxon>
        <taxon>Dikarya</taxon>
        <taxon>Ascomycota</taxon>
        <taxon>Pezizomycotina</taxon>
        <taxon>Pezizomycetes</taxon>
        <taxon>Pezizales</taxon>
        <taxon>Tuberaceae</taxon>
        <taxon>Tuber</taxon>
    </lineage>
</organism>
<dbReference type="AlphaFoldDB" id="A0A292PMB6"/>
<feature type="non-terminal residue" evidence="1">
    <location>
        <position position="51"/>
    </location>
</feature>
<sequence length="51" mass="5816">RLEEASRPHRIIPYRRNSKFTGREHLIESIKRLSKGNGHRRIALHGLGGSG</sequence>
<feature type="non-terminal residue" evidence="1">
    <location>
        <position position="1"/>
    </location>
</feature>